<keyword evidence="1" id="KW-0805">Transcription regulation</keyword>
<dbReference type="InterPro" id="IPR036390">
    <property type="entry name" value="WH_DNA-bd_sf"/>
</dbReference>
<evidence type="ECO:0000256" key="2">
    <source>
        <dbReference type="ARBA" id="ARBA00023125"/>
    </source>
</evidence>
<accession>A0A1R1F2F2</accession>
<evidence type="ECO:0000256" key="3">
    <source>
        <dbReference type="ARBA" id="ARBA00023163"/>
    </source>
</evidence>
<dbReference type="RefSeq" id="WP_076167680.1">
    <property type="nucleotide sequence ID" value="NZ_MRTP01000001.1"/>
</dbReference>
<dbReference type="Pfam" id="PF01022">
    <property type="entry name" value="HTH_5"/>
    <property type="match status" value="1"/>
</dbReference>
<evidence type="ECO:0000259" key="4">
    <source>
        <dbReference type="PROSITE" id="PS50987"/>
    </source>
</evidence>
<evidence type="ECO:0000313" key="5">
    <source>
        <dbReference type="EMBL" id="OMF58278.1"/>
    </source>
</evidence>
<dbReference type="AlphaFoldDB" id="A0A1R1F2F2"/>
<dbReference type="InterPro" id="IPR011991">
    <property type="entry name" value="ArsR-like_HTH"/>
</dbReference>
<dbReference type="GO" id="GO:0003677">
    <property type="term" value="F:DNA binding"/>
    <property type="evidence" value="ECO:0007669"/>
    <property type="project" value="UniProtKB-KW"/>
</dbReference>
<keyword evidence="2" id="KW-0238">DNA-binding</keyword>
<name>A0A1R1F2F2_9BACL</name>
<comment type="caution">
    <text evidence="5">The sequence shown here is derived from an EMBL/GenBank/DDBJ whole genome shotgun (WGS) entry which is preliminary data.</text>
</comment>
<dbReference type="PRINTS" id="PR00778">
    <property type="entry name" value="HTHARSR"/>
</dbReference>
<dbReference type="SUPFAM" id="SSF46785">
    <property type="entry name" value="Winged helix' DNA-binding domain"/>
    <property type="match status" value="1"/>
</dbReference>
<dbReference type="Proteomes" id="UP000187172">
    <property type="component" value="Unassembled WGS sequence"/>
</dbReference>
<keyword evidence="3" id="KW-0804">Transcription</keyword>
<dbReference type="STRING" id="297318.BK138_06975"/>
<dbReference type="SMART" id="SM00418">
    <property type="entry name" value="HTH_ARSR"/>
    <property type="match status" value="1"/>
</dbReference>
<dbReference type="CDD" id="cd00090">
    <property type="entry name" value="HTH_ARSR"/>
    <property type="match status" value="1"/>
</dbReference>
<dbReference type="Gene3D" id="1.10.10.10">
    <property type="entry name" value="Winged helix-like DNA-binding domain superfamily/Winged helix DNA-binding domain"/>
    <property type="match status" value="1"/>
</dbReference>
<feature type="domain" description="HTH arsR-type" evidence="4">
    <location>
        <begin position="256"/>
        <end position="350"/>
    </location>
</feature>
<dbReference type="PANTHER" id="PTHR33154">
    <property type="entry name" value="TRANSCRIPTIONAL REGULATOR, ARSR FAMILY"/>
    <property type="match status" value="1"/>
</dbReference>
<dbReference type="InterPro" id="IPR051081">
    <property type="entry name" value="HTH_MetalResp_TranReg"/>
</dbReference>
<dbReference type="EMBL" id="MRTP01000001">
    <property type="protein sequence ID" value="OMF58278.1"/>
    <property type="molecule type" value="Genomic_DNA"/>
</dbReference>
<dbReference type="PANTHER" id="PTHR33154:SF18">
    <property type="entry name" value="ARSENICAL RESISTANCE OPERON REPRESSOR"/>
    <property type="match status" value="1"/>
</dbReference>
<sequence length="350" mass="40044">MNLLDLSFKRTSYEAKVLSSIWYECALGAAVLTYPKLHGSLDKPAEYYAQLRQRASSRLEAELEFCQEHNTWKMLLQLLHSLNCETIESFAMETHALSREEFRFLVLPYLETALEPARRRAAEGDTAGAEEMMDACRRHRFFPQLIHDVMTTDADTLRDHLIALLQLWDAEFMEREREITAAVLKRDAEEKEAWLRTLSPEEAVLRATGVEYAPEPGVQQVLLIPHIIYRPFTVEASLPQTKVFYYPVSDTSLPGLRDPYEPPSRLVQIYKALGDEKRLRALKLIAGKDRTLKELTDALGLGKTTVHHHLAVLRAAGLIRVKGGSYAWNPQSLHHHERELNEFLTGSHDQ</sequence>
<evidence type="ECO:0000256" key="1">
    <source>
        <dbReference type="ARBA" id="ARBA00023015"/>
    </source>
</evidence>
<reference evidence="5 6" key="1">
    <citation type="submission" date="2016-11" db="EMBL/GenBank/DDBJ databases">
        <title>Paenibacillus species isolates.</title>
        <authorList>
            <person name="Beno S.M."/>
        </authorList>
    </citation>
    <scope>NUCLEOTIDE SEQUENCE [LARGE SCALE GENOMIC DNA]</scope>
    <source>
        <strain evidence="5 6">FSL R5-0378</strain>
    </source>
</reference>
<dbReference type="InterPro" id="IPR001845">
    <property type="entry name" value="HTH_ArsR_DNA-bd_dom"/>
</dbReference>
<evidence type="ECO:0000313" key="6">
    <source>
        <dbReference type="Proteomes" id="UP000187172"/>
    </source>
</evidence>
<protein>
    <recommendedName>
        <fullName evidence="4">HTH arsR-type domain-containing protein</fullName>
    </recommendedName>
</protein>
<dbReference type="GO" id="GO:0003700">
    <property type="term" value="F:DNA-binding transcription factor activity"/>
    <property type="evidence" value="ECO:0007669"/>
    <property type="project" value="InterPro"/>
</dbReference>
<keyword evidence="6" id="KW-1185">Reference proteome</keyword>
<proteinExistence type="predicted"/>
<organism evidence="5 6">
    <name type="scientific">Paenibacillus rhizosphaerae</name>
    <dbReference type="NCBI Taxonomy" id="297318"/>
    <lineage>
        <taxon>Bacteria</taxon>
        <taxon>Bacillati</taxon>
        <taxon>Bacillota</taxon>
        <taxon>Bacilli</taxon>
        <taxon>Bacillales</taxon>
        <taxon>Paenibacillaceae</taxon>
        <taxon>Paenibacillus</taxon>
    </lineage>
</organism>
<gene>
    <name evidence="5" type="ORF">BK138_06975</name>
</gene>
<dbReference type="PROSITE" id="PS50987">
    <property type="entry name" value="HTH_ARSR_2"/>
    <property type="match status" value="1"/>
</dbReference>
<dbReference type="InterPro" id="IPR036388">
    <property type="entry name" value="WH-like_DNA-bd_sf"/>
</dbReference>